<gene>
    <name evidence="6" type="ORF">A7K69_14880</name>
</gene>
<dbReference type="EC" id="2.6.1.-" evidence="4"/>
<dbReference type="InterPro" id="IPR004838">
    <property type="entry name" value="NHTrfase_class1_PyrdxlP-BS"/>
</dbReference>
<keyword evidence="2 4" id="KW-0032">Aminotransferase</keyword>
<organism evidence="6 7">
    <name type="scientific">Parageobacillus thermoglucosidasius</name>
    <name type="common">Geobacillus thermoglucosidasius</name>
    <dbReference type="NCBI Taxonomy" id="1426"/>
    <lineage>
        <taxon>Bacteria</taxon>
        <taxon>Bacillati</taxon>
        <taxon>Bacillota</taxon>
        <taxon>Bacilli</taxon>
        <taxon>Bacillales</taxon>
        <taxon>Anoxybacillaceae</taxon>
        <taxon>Parageobacillus</taxon>
    </lineage>
</organism>
<dbReference type="InterPro" id="IPR015424">
    <property type="entry name" value="PyrdxlP-dep_Trfase"/>
</dbReference>
<evidence type="ECO:0000256" key="3">
    <source>
        <dbReference type="ARBA" id="ARBA00022679"/>
    </source>
</evidence>
<evidence type="ECO:0000256" key="4">
    <source>
        <dbReference type="RuleBase" id="RU000481"/>
    </source>
</evidence>
<comment type="caution">
    <text evidence="6">The sequence shown here is derived from an EMBL/GenBank/DDBJ whole genome shotgun (WGS) entry which is preliminary data.</text>
</comment>
<accession>A0A1B7KMP6</accession>
<evidence type="ECO:0000313" key="6">
    <source>
        <dbReference type="EMBL" id="OAT71364.1"/>
    </source>
</evidence>
<dbReference type="InterPro" id="IPR015422">
    <property type="entry name" value="PyrdxlP-dep_Trfase_small"/>
</dbReference>
<dbReference type="GO" id="GO:0008483">
    <property type="term" value="F:transaminase activity"/>
    <property type="evidence" value="ECO:0007669"/>
    <property type="project" value="UniProtKB-KW"/>
</dbReference>
<dbReference type="Proteomes" id="UP000078290">
    <property type="component" value="Unassembled WGS sequence"/>
</dbReference>
<dbReference type="Pfam" id="PF00155">
    <property type="entry name" value="Aminotran_1_2"/>
    <property type="match status" value="1"/>
</dbReference>
<dbReference type="GO" id="GO:0030170">
    <property type="term" value="F:pyridoxal phosphate binding"/>
    <property type="evidence" value="ECO:0007669"/>
    <property type="project" value="InterPro"/>
</dbReference>
<dbReference type="OrthoDB" id="9802328at2"/>
<dbReference type="AlphaFoldDB" id="A0A1B7KMP6"/>
<dbReference type="CDD" id="cd00609">
    <property type="entry name" value="AAT_like"/>
    <property type="match status" value="1"/>
</dbReference>
<comment type="cofactor">
    <cofactor evidence="1 4">
        <name>pyridoxal 5'-phosphate</name>
        <dbReference type="ChEBI" id="CHEBI:597326"/>
    </cofactor>
</comment>
<dbReference type="SUPFAM" id="SSF53383">
    <property type="entry name" value="PLP-dependent transferases"/>
    <property type="match status" value="1"/>
</dbReference>
<dbReference type="RefSeq" id="WP_064553384.1">
    <property type="nucleotide sequence ID" value="NZ_LXMA01000043.1"/>
</dbReference>
<dbReference type="InterPro" id="IPR004839">
    <property type="entry name" value="Aminotransferase_I/II_large"/>
</dbReference>
<proteinExistence type="inferred from homology"/>
<dbReference type="PANTHER" id="PTHR42832:SF3">
    <property type="entry name" value="L-GLUTAMINE--4-(METHYLSULFANYL)-2-OXOBUTANOATE AMINOTRANSFERASE"/>
    <property type="match status" value="1"/>
</dbReference>
<evidence type="ECO:0000256" key="2">
    <source>
        <dbReference type="ARBA" id="ARBA00022576"/>
    </source>
</evidence>
<keyword evidence="3 4" id="KW-0808">Transferase</keyword>
<dbReference type="Gene3D" id="3.40.640.10">
    <property type="entry name" value="Type I PLP-dependent aspartate aminotransferase-like (Major domain)"/>
    <property type="match status" value="1"/>
</dbReference>
<dbReference type="InterPro" id="IPR050881">
    <property type="entry name" value="LL-DAP_aminotransferase"/>
</dbReference>
<evidence type="ECO:0000259" key="5">
    <source>
        <dbReference type="Pfam" id="PF00155"/>
    </source>
</evidence>
<dbReference type="EMBL" id="LXMA01000043">
    <property type="protein sequence ID" value="OAT71364.1"/>
    <property type="molecule type" value="Genomic_DNA"/>
</dbReference>
<feature type="domain" description="Aminotransferase class I/classII large" evidence="5">
    <location>
        <begin position="32"/>
        <end position="381"/>
    </location>
</feature>
<protein>
    <recommendedName>
        <fullName evidence="4">Aminotransferase</fullName>
        <ecNumber evidence="4">2.6.1.-</ecNumber>
    </recommendedName>
</protein>
<dbReference type="Gene3D" id="3.90.1150.10">
    <property type="entry name" value="Aspartate Aminotransferase, domain 1"/>
    <property type="match status" value="1"/>
</dbReference>
<reference evidence="7" key="1">
    <citation type="submission" date="2016-05" db="EMBL/GenBank/DDBJ databases">
        <authorList>
            <person name="Wang W."/>
            <person name="Zhu L."/>
        </authorList>
    </citation>
    <scope>NUCLEOTIDE SEQUENCE [LARGE SCALE GENOMIC DNA]</scope>
    <source>
        <strain evidence="7">W-2</strain>
    </source>
</reference>
<name>A0A1B7KMP6_PARTM</name>
<dbReference type="InterPro" id="IPR015421">
    <property type="entry name" value="PyrdxlP-dep_Trfase_major"/>
</dbReference>
<evidence type="ECO:0000313" key="7">
    <source>
        <dbReference type="Proteomes" id="UP000078290"/>
    </source>
</evidence>
<evidence type="ECO:0000256" key="1">
    <source>
        <dbReference type="ARBA" id="ARBA00001933"/>
    </source>
</evidence>
<dbReference type="PROSITE" id="PS00105">
    <property type="entry name" value="AA_TRANSFER_CLASS_1"/>
    <property type="match status" value="1"/>
</dbReference>
<sequence length="392" mass="43550">MNMFSDIVQTMPPYVFSQFQKKKEELVKKGIDVIDLGIGAPDLPPPPFIVEKLKEELNEPTNYTYSPYAGCKEYREAVALFYEREYGVQLDPDTEVLALIGSKEGIVHLLQAVLNPGETVLVPDPGYPVYRTAVHFARGKSVYLPLDAKNGYVPLFAKLPSAIYEDAKIMFLNYPSNPTAATAGMDTFAEAASLARKHRIFIAHDSAYSFVTFQGFKAPSVLQINGAKEVAVEFGSLSKSYNMAGCRIGYIVGNKDVIKALSIIKSNTDTCQFLPIQKAAAAALTSDHEYVRANNQIYEQRMNMMVEALQALGMQVQRPKATFFLWIPVFKAYSSEQFAAKLLEEAGVIVTPGTAFGPSGEGYVRLSLSAPIERLRQAVERWKQVNWEAEKR</sequence>
<comment type="similarity">
    <text evidence="4">Belongs to the class-I pyridoxal-phosphate-dependent aminotransferase family.</text>
</comment>
<dbReference type="PANTHER" id="PTHR42832">
    <property type="entry name" value="AMINO ACID AMINOTRANSFERASE"/>
    <property type="match status" value="1"/>
</dbReference>